<proteinExistence type="predicted"/>
<dbReference type="AlphaFoldDB" id="A0A8X6WCW0"/>
<accession>A0A8X6WCW0</accession>
<sequence length="136" mass="15112">MYLREKKSDFRLQWIPVSNGKQRTPSVLFMVFVIKSLHSSVFVSGATAHESQGLLCPSQYTGPLGAEVHKQMSRTGGQSEAESSVVKSQARLSRIDPLQLSYVWIHCTLVVKVTDSWLACLEFETSTAEDPPRRGG</sequence>
<dbReference type="EMBL" id="BMAU01021404">
    <property type="protein sequence ID" value="GFY32677.1"/>
    <property type="molecule type" value="Genomic_DNA"/>
</dbReference>
<name>A0A8X6WCW0_TRICX</name>
<protein>
    <submittedName>
        <fullName evidence="1">Uncharacterized protein</fullName>
    </submittedName>
</protein>
<evidence type="ECO:0000313" key="1">
    <source>
        <dbReference type="EMBL" id="GFY32677.1"/>
    </source>
</evidence>
<evidence type="ECO:0000313" key="2">
    <source>
        <dbReference type="Proteomes" id="UP000887159"/>
    </source>
</evidence>
<gene>
    <name evidence="1" type="ORF">TNCV_4637831</name>
</gene>
<reference evidence="1" key="1">
    <citation type="submission" date="2020-08" db="EMBL/GenBank/DDBJ databases">
        <title>Multicomponent nature underlies the extraordinary mechanical properties of spider dragline silk.</title>
        <authorList>
            <person name="Kono N."/>
            <person name="Nakamura H."/>
            <person name="Mori M."/>
            <person name="Yoshida Y."/>
            <person name="Ohtoshi R."/>
            <person name="Malay A.D."/>
            <person name="Moran D.A.P."/>
            <person name="Tomita M."/>
            <person name="Numata K."/>
            <person name="Arakawa K."/>
        </authorList>
    </citation>
    <scope>NUCLEOTIDE SEQUENCE</scope>
</reference>
<organism evidence="1 2">
    <name type="scientific">Trichonephila clavipes</name>
    <name type="common">Golden silk orbweaver</name>
    <name type="synonym">Nephila clavipes</name>
    <dbReference type="NCBI Taxonomy" id="2585209"/>
    <lineage>
        <taxon>Eukaryota</taxon>
        <taxon>Metazoa</taxon>
        <taxon>Ecdysozoa</taxon>
        <taxon>Arthropoda</taxon>
        <taxon>Chelicerata</taxon>
        <taxon>Arachnida</taxon>
        <taxon>Araneae</taxon>
        <taxon>Araneomorphae</taxon>
        <taxon>Entelegynae</taxon>
        <taxon>Araneoidea</taxon>
        <taxon>Nephilidae</taxon>
        <taxon>Trichonephila</taxon>
    </lineage>
</organism>
<comment type="caution">
    <text evidence="1">The sequence shown here is derived from an EMBL/GenBank/DDBJ whole genome shotgun (WGS) entry which is preliminary data.</text>
</comment>
<keyword evidence="2" id="KW-1185">Reference proteome</keyword>
<dbReference type="Proteomes" id="UP000887159">
    <property type="component" value="Unassembled WGS sequence"/>
</dbReference>